<evidence type="ECO:0000313" key="1">
    <source>
        <dbReference type="EMBL" id="QEW06871.1"/>
    </source>
</evidence>
<accession>A0A5J6LF88</accession>
<evidence type="ECO:0000313" key="2">
    <source>
        <dbReference type="Proteomes" id="UP000325606"/>
    </source>
</evidence>
<dbReference type="EMBL" id="CP044222">
    <property type="protein sequence ID" value="QEW06871.1"/>
    <property type="molecule type" value="Genomic_DNA"/>
</dbReference>
<dbReference type="KEGG" id="nik:F5I99_10335"/>
<keyword evidence="2" id="KW-1185">Reference proteome</keyword>
<dbReference type="AlphaFoldDB" id="A0A5J6LF88"/>
<sequence>MQKYIELPKKDVGAKVENEWYAICQKKQFPFITLKSRTKLADVHWDYITYPTNEDGILNDLKGKLRDDALEIFRKYADKRSEYRGNDHLVWFKDLEIEKAKLAAEELYDLVVCYIDGHKKA</sequence>
<gene>
    <name evidence="1" type="ORF">F5I99_10335</name>
</gene>
<reference evidence="1 2" key="1">
    <citation type="submission" date="2019-09" db="EMBL/GenBank/DDBJ databases">
        <title>Nitrincola iocasae sp. nov., a bacterium isolated from the sediment collected at a cold seep field in South China Sea.</title>
        <authorList>
            <person name="Zhang H."/>
            <person name="Wang H."/>
            <person name="Li C."/>
        </authorList>
    </citation>
    <scope>NUCLEOTIDE SEQUENCE [LARGE SCALE GENOMIC DNA]</scope>
    <source>
        <strain evidence="1 2">KXZD1103</strain>
    </source>
</reference>
<protein>
    <submittedName>
        <fullName evidence="1">Uncharacterized protein</fullName>
    </submittedName>
</protein>
<name>A0A5J6LF88_9GAMM</name>
<dbReference type="Proteomes" id="UP000325606">
    <property type="component" value="Chromosome"/>
</dbReference>
<organism evidence="1 2">
    <name type="scientific">Nitrincola iocasae</name>
    <dbReference type="NCBI Taxonomy" id="2614693"/>
    <lineage>
        <taxon>Bacteria</taxon>
        <taxon>Pseudomonadati</taxon>
        <taxon>Pseudomonadota</taxon>
        <taxon>Gammaproteobacteria</taxon>
        <taxon>Oceanospirillales</taxon>
        <taxon>Oceanospirillaceae</taxon>
        <taxon>Nitrincola</taxon>
    </lineage>
</organism>
<dbReference type="RefSeq" id="WP_151055734.1">
    <property type="nucleotide sequence ID" value="NZ_CP044222.1"/>
</dbReference>
<proteinExistence type="predicted"/>